<reference evidence="2 3" key="1">
    <citation type="submission" date="2014-04" db="EMBL/GenBank/DDBJ databases">
        <title>Variable characteristics of bacteriocin-producing Streptococcus salivarius strains isolated from Malaysian subjects.</title>
        <authorList>
            <person name="Philip K."/>
            <person name="Barbour A."/>
        </authorList>
    </citation>
    <scope>NUCLEOTIDE SEQUENCE [LARGE SCALE GENOMIC DNA]</scope>
    <source>
        <strain evidence="2 3">NU10</strain>
    </source>
</reference>
<organism evidence="2 3">
    <name type="scientific">Streptococcus salivarius</name>
    <dbReference type="NCBI Taxonomy" id="1304"/>
    <lineage>
        <taxon>Bacteria</taxon>
        <taxon>Bacillati</taxon>
        <taxon>Bacillota</taxon>
        <taxon>Bacilli</taxon>
        <taxon>Lactobacillales</taxon>
        <taxon>Streptococcaceae</taxon>
        <taxon>Streptococcus</taxon>
    </lineage>
</organism>
<evidence type="ECO:0008006" key="4">
    <source>
        <dbReference type="Google" id="ProtNLM"/>
    </source>
</evidence>
<dbReference type="SUPFAM" id="SSF52833">
    <property type="entry name" value="Thioredoxin-like"/>
    <property type="match status" value="1"/>
</dbReference>
<keyword evidence="1" id="KW-0812">Transmembrane</keyword>
<dbReference type="EMBL" id="JJMT01000009">
    <property type="protein sequence ID" value="KEO45872.1"/>
    <property type="molecule type" value="Genomic_DNA"/>
</dbReference>
<dbReference type="Gene3D" id="3.40.30.10">
    <property type="entry name" value="Glutaredoxin"/>
    <property type="match status" value="1"/>
</dbReference>
<gene>
    <name evidence="2" type="ORF">DL07_11205</name>
</gene>
<name>A0A074IZW1_STRSL</name>
<proteinExistence type="predicted"/>
<accession>A0A074IZW1</accession>
<evidence type="ECO:0000313" key="3">
    <source>
        <dbReference type="Proteomes" id="UP000027855"/>
    </source>
</evidence>
<dbReference type="InterPro" id="IPR036249">
    <property type="entry name" value="Thioredoxin-like_sf"/>
</dbReference>
<dbReference type="AlphaFoldDB" id="A0A074IZW1"/>
<feature type="transmembrane region" description="Helical" evidence="1">
    <location>
        <begin position="28"/>
        <end position="52"/>
    </location>
</feature>
<feature type="transmembrane region" description="Helical" evidence="1">
    <location>
        <begin position="90"/>
        <end position="110"/>
    </location>
</feature>
<sequence length="265" mass="30345">MKIKIESAWKTLCDAFPKLKDNPLYKGWYISYAILVTLSILTVVVVNHMVVYAFPFDWFGLLFGIILPWVLTTFYIVYQGVDHAHQFTSTKVVLGLFMLPVILIGFTSSYKNEYSYSNRMVTTVFDQELTQQSFHATKITSNQLDYFKEDNVIYPYKKNTASEIYVFFRTDCPYCQKSIPVLNKSLTEKERNKIIYVNVLDESGKNLAKAMGVEKAATAVIYHKDKNSGGWSKRIERMAGGKHAAPRLDEDAIHDIVSVAKEETK</sequence>
<feature type="transmembrane region" description="Helical" evidence="1">
    <location>
        <begin position="58"/>
        <end position="78"/>
    </location>
</feature>
<evidence type="ECO:0000313" key="2">
    <source>
        <dbReference type="EMBL" id="KEO45872.1"/>
    </source>
</evidence>
<keyword evidence="1" id="KW-0472">Membrane</keyword>
<keyword evidence="1" id="KW-1133">Transmembrane helix</keyword>
<dbReference type="CDD" id="cd02947">
    <property type="entry name" value="TRX_family"/>
    <property type="match status" value="1"/>
</dbReference>
<protein>
    <recommendedName>
        <fullName evidence="4">Thioredoxin</fullName>
    </recommendedName>
</protein>
<comment type="caution">
    <text evidence="2">The sequence shown here is derived from an EMBL/GenBank/DDBJ whole genome shotgun (WGS) entry which is preliminary data.</text>
</comment>
<dbReference type="Proteomes" id="UP000027855">
    <property type="component" value="Unassembled WGS sequence"/>
</dbReference>
<evidence type="ECO:0000256" key="1">
    <source>
        <dbReference type="SAM" id="Phobius"/>
    </source>
</evidence>
<dbReference type="RefSeq" id="WP_037601433.1">
    <property type="nucleotide sequence ID" value="NZ_JJMS01000030.1"/>
</dbReference>